<sequence>MVDAMKKVAIFDVELTVEERNLISVRYKNVVGSRRASWGILSSIGQEEESRGNEVNVKRIKGHRQKVETEMNDLCGDIMVVIDEHPIPSSTGESTVFYYIMYLTEFKSANDKKEQLTSYSRLIKNCDREGRIMRESEHDMVWNLWIYMTLKGTEKESSEETHGIHLVLLRNGINSHGKNRVSFIGLA</sequence>
<evidence type="ECO:0000259" key="2">
    <source>
        <dbReference type="SMART" id="SM00101"/>
    </source>
</evidence>
<dbReference type="PRINTS" id="PR00305">
    <property type="entry name" value="1433ZETA"/>
</dbReference>
<dbReference type="STRING" id="35608.A0A2U1L6P3"/>
<evidence type="ECO:0000256" key="1">
    <source>
        <dbReference type="ARBA" id="ARBA00006141"/>
    </source>
</evidence>
<accession>A0A2U1L6P3</accession>
<dbReference type="InterPro" id="IPR023410">
    <property type="entry name" value="14-3-3_domain"/>
</dbReference>
<name>A0A2U1L6P3_ARTAN</name>
<protein>
    <submittedName>
        <fullName evidence="3">14-3-3 domain-containing protein</fullName>
    </submittedName>
</protein>
<reference evidence="3 4" key="1">
    <citation type="journal article" date="2018" name="Mol. Plant">
        <title>The genome of Artemisia annua provides insight into the evolution of Asteraceae family and artemisinin biosynthesis.</title>
        <authorList>
            <person name="Shen Q."/>
            <person name="Zhang L."/>
            <person name="Liao Z."/>
            <person name="Wang S."/>
            <person name="Yan T."/>
            <person name="Shi P."/>
            <person name="Liu M."/>
            <person name="Fu X."/>
            <person name="Pan Q."/>
            <person name="Wang Y."/>
            <person name="Lv Z."/>
            <person name="Lu X."/>
            <person name="Zhang F."/>
            <person name="Jiang W."/>
            <person name="Ma Y."/>
            <person name="Chen M."/>
            <person name="Hao X."/>
            <person name="Li L."/>
            <person name="Tang Y."/>
            <person name="Lv G."/>
            <person name="Zhou Y."/>
            <person name="Sun X."/>
            <person name="Brodelius P.E."/>
            <person name="Rose J.K.C."/>
            <person name="Tang K."/>
        </authorList>
    </citation>
    <scope>NUCLEOTIDE SEQUENCE [LARGE SCALE GENOMIC DNA]</scope>
    <source>
        <strain evidence="4">cv. Huhao1</strain>
        <tissue evidence="3">Leaf</tissue>
    </source>
</reference>
<dbReference type="PANTHER" id="PTHR18860">
    <property type="entry name" value="14-3-3 PROTEIN"/>
    <property type="match status" value="1"/>
</dbReference>
<dbReference type="Gene3D" id="1.20.190.20">
    <property type="entry name" value="14-3-3 domain"/>
    <property type="match status" value="1"/>
</dbReference>
<dbReference type="SMART" id="SM00101">
    <property type="entry name" value="14_3_3"/>
    <property type="match status" value="1"/>
</dbReference>
<feature type="domain" description="14-3-3" evidence="2">
    <location>
        <begin position="1"/>
        <end position="163"/>
    </location>
</feature>
<dbReference type="Proteomes" id="UP000245207">
    <property type="component" value="Unassembled WGS sequence"/>
</dbReference>
<dbReference type="OrthoDB" id="10260625at2759"/>
<dbReference type="AlphaFoldDB" id="A0A2U1L6P3"/>
<dbReference type="InterPro" id="IPR036815">
    <property type="entry name" value="14-3-3_dom_sf"/>
</dbReference>
<comment type="similarity">
    <text evidence="1">Belongs to the 14-3-3 family.</text>
</comment>
<evidence type="ECO:0000313" key="4">
    <source>
        <dbReference type="Proteomes" id="UP000245207"/>
    </source>
</evidence>
<comment type="caution">
    <text evidence="3">The sequence shown here is derived from an EMBL/GenBank/DDBJ whole genome shotgun (WGS) entry which is preliminary data.</text>
</comment>
<dbReference type="InterPro" id="IPR000308">
    <property type="entry name" value="14-3-3"/>
</dbReference>
<keyword evidence="4" id="KW-1185">Reference proteome</keyword>
<dbReference type="EMBL" id="PKPP01011169">
    <property type="protein sequence ID" value="PWA44648.1"/>
    <property type="molecule type" value="Genomic_DNA"/>
</dbReference>
<gene>
    <name evidence="3" type="ORF">CTI12_AA524740</name>
</gene>
<dbReference type="SUPFAM" id="SSF48445">
    <property type="entry name" value="14-3-3 protein"/>
    <property type="match status" value="1"/>
</dbReference>
<proteinExistence type="inferred from homology"/>
<dbReference type="Pfam" id="PF00244">
    <property type="entry name" value="14-3-3"/>
    <property type="match status" value="1"/>
</dbReference>
<organism evidence="3 4">
    <name type="scientific">Artemisia annua</name>
    <name type="common">Sweet wormwood</name>
    <dbReference type="NCBI Taxonomy" id="35608"/>
    <lineage>
        <taxon>Eukaryota</taxon>
        <taxon>Viridiplantae</taxon>
        <taxon>Streptophyta</taxon>
        <taxon>Embryophyta</taxon>
        <taxon>Tracheophyta</taxon>
        <taxon>Spermatophyta</taxon>
        <taxon>Magnoliopsida</taxon>
        <taxon>eudicotyledons</taxon>
        <taxon>Gunneridae</taxon>
        <taxon>Pentapetalae</taxon>
        <taxon>asterids</taxon>
        <taxon>campanulids</taxon>
        <taxon>Asterales</taxon>
        <taxon>Asteraceae</taxon>
        <taxon>Asteroideae</taxon>
        <taxon>Anthemideae</taxon>
        <taxon>Artemisiinae</taxon>
        <taxon>Artemisia</taxon>
    </lineage>
</organism>
<evidence type="ECO:0000313" key="3">
    <source>
        <dbReference type="EMBL" id="PWA44648.1"/>
    </source>
</evidence>